<name>A0AAE6ENF8_AGRTU</name>
<geneLocation type="plasmid" evidence="2">
    <name>patcfbp6624</name>
</geneLocation>
<proteinExistence type="predicted"/>
<keyword evidence="1" id="KW-0614">Plasmid</keyword>
<dbReference type="Proteomes" id="UP000298646">
    <property type="component" value="Plasmid pAtCFBP6624"/>
</dbReference>
<gene>
    <name evidence="1" type="ORF">CFBP6624_26040</name>
</gene>
<reference evidence="1 2" key="1">
    <citation type="submission" date="2019-04" db="EMBL/GenBank/DDBJ databases">
        <title>Complete genome sequence of Agrobacterium tumefaciens CFBP6624.</title>
        <authorList>
            <person name="Haryono M."/>
            <person name="Lin Y.-C."/>
            <person name="Lai E.-M."/>
            <person name="Kuo C.-H."/>
        </authorList>
    </citation>
    <scope>NUCLEOTIDE SEQUENCE [LARGE SCALE GENOMIC DNA]</scope>
    <source>
        <strain evidence="1 2">CFBP6624</strain>
        <plasmid evidence="2">patcfbp6624</plasmid>
    </source>
</reference>
<protein>
    <submittedName>
        <fullName evidence="1">Uncharacterized protein</fullName>
    </submittedName>
</protein>
<accession>A0AAE6ENF8</accession>
<organism evidence="1 2">
    <name type="scientific">Agrobacterium tumefaciens</name>
    <dbReference type="NCBI Taxonomy" id="358"/>
    <lineage>
        <taxon>Bacteria</taxon>
        <taxon>Pseudomonadati</taxon>
        <taxon>Pseudomonadota</taxon>
        <taxon>Alphaproteobacteria</taxon>
        <taxon>Hyphomicrobiales</taxon>
        <taxon>Rhizobiaceae</taxon>
        <taxon>Rhizobium/Agrobacterium group</taxon>
        <taxon>Agrobacterium</taxon>
        <taxon>Agrobacterium tumefaciens complex</taxon>
    </lineage>
</organism>
<dbReference type="EMBL" id="CP039909">
    <property type="protein sequence ID" value="QCM03650.1"/>
    <property type="molecule type" value="Genomic_DNA"/>
</dbReference>
<evidence type="ECO:0000313" key="2">
    <source>
        <dbReference type="Proteomes" id="UP000298646"/>
    </source>
</evidence>
<sequence length="144" mass="16143">MLIRYAEFVGTIKAGKQEEFYDFVETTLTPLWTKFDGAVNVSVCRELERDEGAPSIPLLLAIYRQETLPDECAPLLQEALVRGEFERGEASRITGLPDRSARRVLKALTDEGLLASVTEKGPVSLRFPVQALDTLFPRLYPEDV</sequence>
<dbReference type="AlphaFoldDB" id="A0AAE6ENF8"/>
<evidence type="ECO:0000313" key="1">
    <source>
        <dbReference type="EMBL" id="QCM03650.1"/>
    </source>
</evidence>
<dbReference type="RefSeq" id="WP_082179109.1">
    <property type="nucleotide sequence ID" value="NZ_CP039909.1"/>
</dbReference>